<evidence type="ECO:0000313" key="2">
    <source>
        <dbReference type="EMBL" id="GFN09828.1"/>
    </source>
</evidence>
<keyword evidence="1" id="KW-1133">Transmembrane helix</keyword>
<keyword evidence="1" id="KW-0472">Membrane</keyword>
<reference evidence="2 3" key="1">
    <citation type="submission" date="2020-05" db="EMBL/GenBank/DDBJ databases">
        <title>Whole genome shotgun sequence of Streptomyces microflavus NBRC 13062.</title>
        <authorList>
            <person name="Komaki H."/>
            <person name="Tamura T."/>
        </authorList>
    </citation>
    <scope>NUCLEOTIDE SEQUENCE [LARGE SCALE GENOMIC DNA]</scope>
    <source>
        <strain evidence="2 3">NBRC 13062</strain>
    </source>
</reference>
<proteinExistence type="predicted"/>
<name>A0A7J0D537_STRMI</name>
<dbReference type="Proteomes" id="UP000498740">
    <property type="component" value="Unassembled WGS sequence"/>
</dbReference>
<accession>A0A7J0D537</accession>
<sequence length="114" mass="12446">MAQVTMIMGREGLAGRYLRRVQDKCRGDEIDNSQRSSQSSRLAGNVLRWLIAAAVLTVTAWMVWAVVMVGGGITLAIGCAVLIAPWVLVYLLSRRRLPAVAAKRDPVLQEPPST</sequence>
<dbReference type="AlphaFoldDB" id="A0A7J0D537"/>
<feature type="transmembrane region" description="Helical" evidence="1">
    <location>
        <begin position="46"/>
        <end position="67"/>
    </location>
</feature>
<gene>
    <name evidence="2" type="ORF">Smic_83840</name>
</gene>
<evidence type="ECO:0000313" key="3">
    <source>
        <dbReference type="Proteomes" id="UP000498740"/>
    </source>
</evidence>
<dbReference type="RefSeq" id="WP_191868530.1">
    <property type="nucleotide sequence ID" value="NZ_JBIUSW010000029.1"/>
</dbReference>
<comment type="caution">
    <text evidence="2">The sequence shown here is derived from an EMBL/GenBank/DDBJ whole genome shotgun (WGS) entry which is preliminary data.</text>
</comment>
<keyword evidence="1" id="KW-0812">Transmembrane</keyword>
<evidence type="ECO:0000256" key="1">
    <source>
        <dbReference type="SAM" id="Phobius"/>
    </source>
</evidence>
<dbReference type="EMBL" id="BLWD01000003">
    <property type="protein sequence ID" value="GFN09828.1"/>
    <property type="molecule type" value="Genomic_DNA"/>
</dbReference>
<organism evidence="2 3">
    <name type="scientific">Streptomyces microflavus</name>
    <name type="common">Streptomyces lipmanii</name>
    <dbReference type="NCBI Taxonomy" id="1919"/>
    <lineage>
        <taxon>Bacteria</taxon>
        <taxon>Bacillati</taxon>
        <taxon>Actinomycetota</taxon>
        <taxon>Actinomycetes</taxon>
        <taxon>Kitasatosporales</taxon>
        <taxon>Streptomycetaceae</taxon>
        <taxon>Streptomyces</taxon>
    </lineage>
</organism>
<protein>
    <submittedName>
        <fullName evidence="2">Uncharacterized protein</fullName>
    </submittedName>
</protein>
<feature type="transmembrane region" description="Helical" evidence="1">
    <location>
        <begin position="73"/>
        <end position="93"/>
    </location>
</feature>